<evidence type="ECO:0000256" key="2">
    <source>
        <dbReference type="ARBA" id="ARBA00006175"/>
    </source>
</evidence>
<feature type="transmembrane region" description="Helical" evidence="8">
    <location>
        <begin position="55"/>
        <end position="73"/>
    </location>
</feature>
<comment type="similarity">
    <text evidence="2 7">Belongs to the MIP/aquaporin (TC 1.A.8) family.</text>
</comment>
<keyword evidence="4 7" id="KW-0812">Transmembrane</keyword>
<gene>
    <name evidence="9" type="ORF">PACTADRAFT_50283</name>
</gene>
<evidence type="ECO:0000256" key="8">
    <source>
        <dbReference type="SAM" id="Phobius"/>
    </source>
</evidence>
<evidence type="ECO:0000256" key="5">
    <source>
        <dbReference type="ARBA" id="ARBA00022989"/>
    </source>
</evidence>
<evidence type="ECO:0000313" key="9">
    <source>
        <dbReference type="EMBL" id="ODV95580.1"/>
    </source>
</evidence>
<feature type="transmembrane region" description="Helical" evidence="8">
    <location>
        <begin position="93"/>
        <end position="119"/>
    </location>
</feature>
<dbReference type="Gene3D" id="1.20.1080.10">
    <property type="entry name" value="Glycerol uptake facilitator protein"/>
    <property type="match status" value="1"/>
</dbReference>
<dbReference type="CDD" id="cd00333">
    <property type="entry name" value="MIP"/>
    <property type="match status" value="1"/>
</dbReference>
<dbReference type="PRINTS" id="PR00783">
    <property type="entry name" value="MINTRINSICP"/>
</dbReference>
<comment type="subcellular location">
    <subcellularLocation>
        <location evidence="1">Membrane</location>
        <topology evidence="1">Multi-pass membrane protein</topology>
    </subcellularLocation>
</comment>
<dbReference type="AlphaFoldDB" id="A0A1E4TV00"/>
<dbReference type="STRING" id="669874.A0A1E4TV00"/>
<dbReference type="InterPro" id="IPR000425">
    <property type="entry name" value="MIP"/>
</dbReference>
<dbReference type="OrthoDB" id="3222at2759"/>
<dbReference type="GO" id="GO:0015254">
    <property type="term" value="F:glycerol channel activity"/>
    <property type="evidence" value="ECO:0007669"/>
    <property type="project" value="TreeGrafter"/>
</dbReference>
<dbReference type="PANTHER" id="PTHR43829:SF9">
    <property type="entry name" value="AQUAPORIN-9"/>
    <property type="match status" value="1"/>
</dbReference>
<organism evidence="9 10">
    <name type="scientific">Pachysolen tannophilus NRRL Y-2460</name>
    <dbReference type="NCBI Taxonomy" id="669874"/>
    <lineage>
        <taxon>Eukaryota</taxon>
        <taxon>Fungi</taxon>
        <taxon>Dikarya</taxon>
        <taxon>Ascomycota</taxon>
        <taxon>Saccharomycotina</taxon>
        <taxon>Pichiomycetes</taxon>
        <taxon>Pachysolenaceae</taxon>
        <taxon>Pachysolen</taxon>
    </lineage>
</organism>
<keyword evidence="10" id="KW-1185">Reference proteome</keyword>
<protein>
    <recommendedName>
        <fullName evidence="11">Aquaporin</fullName>
    </recommendedName>
</protein>
<dbReference type="InterPro" id="IPR050363">
    <property type="entry name" value="MIP/Aquaporin"/>
</dbReference>
<evidence type="ECO:0000256" key="3">
    <source>
        <dbReference type="ARBA" id="ARBA00022448"/>
    </source>
</evidence>
<name>A0A1E4TV00_PACTA</name>
<feature type="transmembrane region" description="Helical" evidence="8">
    <location>
        <begin position="131"/>
        <end position="150"/>
    </location>
</feature>
<feature type="transmembrane region" description="Helical" evidence="8">
    <location>
        <begin position="275"/>
        <end position="297"/>
    </location>
</feature>
<keyword evidence="5 8" id="KW-1133">Transmembrane helix</keyword>
<dbReference type="NCBIfam" id="TIGR00861">
    <property type="entry name" value="MIP"/>
    <property type="match status" value="1"/>
</dbReference>
<evidence type="ECO:0008006" key="11">
    <source>
        <dbReference type="Google" id="ProtNLM"/>
    </source>
</evidence>
<keyword evidence="6 8" id="KW-0472">Membrane</keyword>
<dbReference type="GO" id="GO:0015250">
    <property type="term" value="F:water channel activity"/>
    <property type="evidence" value="ECO:0007669"/>
    <property type="project" value="TreeGrafter"/>
</dbReference>
<evidence type="ECO:0000256" key="7">
    <source>
        <dbReference type="RuleBase" id="RU000477"/>
    </source>
</evidence>
<sequence length="329" mass="35878">MSKSETMQIENVQGSSTSSNELLAPDKIIIEEDEIIDVPQFNNVWERIRHEYRAYFAEFLGTLILVAFGDGVVAQKKLSGGAAGSYTNVSMSWGFAVMMGFLVSGGISGGHMNPAVTLVAAAFRGFSWRKVPGYIFSQLLGGLIGAYVVYGTYYQSFDDYEGVGIRTVTGDTATAGIFCTFPAGDYLTTRGQVLSEFVSSVLLEIGIFALSDACNVESAKHWFPIGLFFLIYGIGACFGYQTGYAINMARDFAPRVAATSVGYGREMWTAGNGYAWVPVVMPIIGCFTGAIIYDAFIYQGQDSPLNKPYFGFGRFFGKGRQTKDVENQY</sequence>
<proteinExistence type="inferred from homology"/>
<evidence type="ECO:0000256" key="6">
    <source>
        <dbReference type="ARBA" id="ARBA00023136"/>
    </source>
</evidence>
<dbReference type="InterPro" id="IPR023271">
    <property type="entry name" value="Aquaporin-like"/>
</dbReference>
<dbReference type="GO" id="GO:0005886">
    <property type="term" value="C:plasma membrane"/>
    <property type="evidence" value="ECO:0007669"/>
    <property type="project" value="TreeGrafter"/>
</dbReference>
<feature type="transmembrane region" description="Helical" evidence="8">
    <location>
        <begin position="222"/>
        <end position="241"/>
    </location>
</feature>
<evidence type="ECO:0000256" key="1">
    <source>
        <dbReference type="ARBA" id="ARBA00004141"/>
    </source>
</evidence>
<accession>A0A1E4TV00</accession>
<dbReference type="Pfam" id="PF00230">
    <property type="entry name" value="MIP"/>
    <property type="match status" value="1"/>
</dbReference>
<evidence type="ECO:0000313" key="10">
    <source>
        <dbReference type="Proteomes" id="UP000094236"/>
    </source>
</evidence>
<dbReference type="Proteomes" id="UP000094236">
    <property type="component" value="Unassembled WGS sequence"/>
</dbReference>
<dbReference type="EMBL" id="KV454014">
    <property type="protein sequence ID" value="ODV95580.1"/>
    <property type="molecule type" value="Genomic_DNA"/>
</dbReference>
<keyword evidence="3 7" id="KW-0813">Transport</keyword>
<evidence type="ECO:0000256" key="4">
    <source>
        <dbReference type="ARBA" id="ARBA00022692"/>
    </source>
</evidence>
<dbReference type="PANTHER" id="PTHR43829">
    <property type="entry name" value="AQUAPORIN OR AQUAGLYCEROPORIN RELATED"/>
    <property type="match status" value="1"/>
</dbReference>
<dbReference type="SUPFAM" id="SSF81338">
    <property type="entry name" value="Aquaporin-like"/>
    <property type="match status" value="1"/>
</dbReference>
<reference evidence="10" key="1">
    <citation type="submission" date="2016-05" db="EMBL/GenBank/DDBJ databases">
        <title>Comparative genomics of biotechnologically important yeasts.</title>
        <authorList>
            <consortium name="DOE Joint Genome Institute"/>
            <person name="Riley R."/>
            <person name="Haridas S."/>
            <person name="Wolfe K.H."/>
            <person name="Lopes M.R."/>
            <person name="Hittinger C.T."/>
            <person name="Goker M."/>
            <person name="Salamov A."/>
            <person name="Wisecaver J."/>
            <person name="Long T.M."/>
            <person name="Aerts A.L."/>
            <person name="Barry K."/>
            <person name="Choi C."/>
            <person name="Clum A."/>
            <person name="Coughlan A.Y."/>
            <person name="Deshpande S."/>
            <person name="Douglass A.P."/>
            <person name="Hanson S.J."/>
            <person name="Klenk H.-P."/>
            <person name="Labutti K."/>
            <person name="Lapidus A."/>
            <person name="Lindquist E."/>
            <person name="Lipzen A."/>
            <person name="Meier-Kolthoff J.P."/>
            <person name="Ohm R.A."/>
            <person name="Otillar R.P."/>
            <person name="Pangilinan J."/>
            <person name="Peng Y."/>
            <person name="Rokas A."/>
            <person name="Rosa C.A."/>
            <person name="Scheuner C."/>
            <person name="Sibirny A.A."/>
            <person name="Slot J.C."/>
            <person name="Stielow J.B."/>
            <person name="Sun H."/>
            <person name="Kurtzman C.P."/>
            <person name="Blackwell M."/>
            <person name="Grigoriev I.V."/>
            <person name="Jeffries T.W."/>
        </authorList>
    </citation>
    <scope>NUCLEOTIDE SEQUENCE [LARGE SCALE GENOMIC DNA]</scope>
    <source>
        <strain evidence="10">NRRL Y-2460</strain>
    </source>
</reference>